<evidence type="ECO:0000256" key="1">
    <source>
        <dbReference type="ARBA" id="ARBA00000971"/>
    </source>
</evidence>
<dbReference type="InterPro" id="IPR013105">
    <property type="entry name" value="TPR_2"/>
</dbReference>
<dbReference type="PANTHER" id="PTHR46512">
    <property type="entry name" value="PEPTIDYLPROLYL ISOMERASE"/>
    <property type="match status" value="1"/>
</dbReference>
<keyword evidence="15" id="KW-0206">Cytoskeleton</keyword>
<dbReference type="Pfam" id="PF00254">
    <property type="entry name" value="FKBP_C"/>
    <property type="match status" value="3"/>
</dbReference>
<proteinExistence type="inferred from homology"/>
<keyword evidence="11 19" id="KW-0802">TPR repeat</keyword>
<dbReference type="EC" id="5.2.1.8" evidence="18"/>
<name>A0A7J7GDS0_CAMSI</name>
<sequence length="517" mass="57995">MALSLPKPFLESTETEFSGLMETQIGTQGLKKQILKRGTSWKTPCVGDEVQVHYSVCVQDGVYFDSTRDRGTSFGFKLGQCEVIKGLDEAIATMKKGERAIFTVPPSLAYGEFGSPPLIPPNSTLVFDVEMLSWNTIRDLTGDGGILKKIVREGEGWATPNDADEVLIKYNARLENGTVFSESHKGVTFCLNDGHLCPALSAAVKTMRKGEKAELLVKSLLQIGNGDTRIDDDIPSYSKLTIHVELVSWRSVIDVTRDKKVLKKILNVGEGFDRPNEGSLAKVIYFGKLQDGSVFERKGSNEEPFEYICFEEQINEGLDRAIMTMRKGEKATVTISSDYEAAGMVSADSVLLYEVELIDFTKEKPFWKMDTQEKIEACERKKHEGNALFKAGKASKYVEFDHSFSDDEKCHANALRLSCNLNNAACKLKLGEYREASTLCTKVLEVDPMNVKALFRRSQAYLRTSELEKAEADIKQALTIDPNNREVKLEYKELKDKQREYMRYEAGIFSNMLSRMG</sequence>
<dbReference type="GO" id="GO:0005634">
    <property type="term" value="C:nucleus"/>
    <property type="evidence" value="ECO:0007669"/>
    <property type="project" value="UniProtKB-SubCell"/>
</dbReference>
<comment type="similarity">
    <text evidence="6">Belongs to the FKBP-type PPIase family.</text>
</comment>
<dbReference type="EMBL" id="JACBKZ010000012">
    <property type="protein sequence ID" value="KAF5938081.1"/>
    <property type="molecule type" value="Genomic_DNA"/>
</dbReference>
<reference evidence="22" key="1">
    <citation type="journal article" date="2020" name="Nat. Commun.">
        <title>Genome assembly of wild tea tree DASZ reveals pedigree and selection history of tea varieties.</title>
        <authorList>
            <person name="Zhang W."/>
            <person name="Zhang Y."/>
            <person name="Qiu H."/>
            <person name="Guo Y."/>
            <person name="Wan H."/>
            <person name="Zhang X."/>
            <person name="Scossa F."/>
            <person name="Alseekh S."/>
            <person name="Zhang Q."/>
            <person name="Wang P."/>
            <person name="Xu L."/>
            <person name="Schmidt M.H."/>
            <person name="Jia X."/>
            <person name="Li D."/>
            <person name="Zhu A."/>
            <person name="Guo F."/>
            <person name="Chen W."/>
            <person name="Ni D."/>
            <person name="Usadel B."/>
            <person name="Fernie A.R."/>
            <person name="Wen W."/>
        </authorList>
    </citation>
    <scope>NUCLEOTIDE SEQUENCE [LARGE SCALE GENOMIC DNA]</scope>
    <source>
        <strain evidence="22">cv. G240</strain>
    </source>
</reference>
<dbReference type="Gene3D" id="3.10.50.40">
    <property type="match status" value="3"/>
</dbReference>
<protein>
    <recommendedName>
        <fullName evidence="18">peptidylprolyl isomerase</fullName>
        <ecNumber evidence="18">5.2.1.8</ecNumber>
    </recommendedName>
</protein>
<evidence type="ECO:0000256" key="5">
    <source>
        <dbReference type="ARBA" id="ARBA00004514"/>
    </source>
</evidence>
<keyword evidence="10" id="KW-0677">Repeat</keyword>
<keyword evidence="15" id="KW-0963">Cytoplasm</keyword>
<evidence type="ECO:0000256" key="8">
    <source>
        <dbReference type="ARBA" id="ARBA00022553"/>
    </source>
</evidence>
<evidence type="ECO:0000259" key="20">
    <source>
        <dbReference type="PROSITE" id="PS50059"/>
    </source>
</evidence>
<comment type="subcellular location">
    <subcellularLocation>
        <location evidence="4">Cytoplasm</location>
        <location evidence="4">Cytoskeleton</location>
    </subcellularLocation>
    <subcellularLocation>
        <location evidence="5">Cytoplasm</location>
        <location evidence="5">Cytosol</location>
    </subcellularLocation>
    <subcellularLocation>
        <location evidence="3">Mitochondrion</location>
    </subcellularLocation>
    <subcellularLocation>
        <location evidence="2">Nucleus</location>
    </subcellularLocation>
</comment>
<gene>
    <name evidence="21" type="ORF">HYC85_025587</name>
</gene>
<dbReference type="SUPFAM" id="SSF48452">
    <property type="entry name" value="TPR-like"/>
    <property type="match status" value="1"/>
</dbReference>
<evidence type="ECO:0000256" key="6">
    <source>
        <dbReference type="ARBA" id="ARBA00006577"/>
    </source>
</evidence>
<evidence type="ECO:0000256" key="19">
    <source>
        <dbReference type="PROSITE-ProRule" id="PRU00339"/>
    </source>
</evidence>
<dbReference type="SUPFAM" id="SSF54534">
    <property type="entry name" value="FKBP-like"/>
    <property type="match status" value="3"/>
</dbReference>
<comment type="catalytic activity">
    <reaction evidence="1 18">
        <text>[protein]-peptidylproline (omega=180) = [protein]-peptidylproline (omega=0)</text>
        <dbReference type="Rhea" id="RHEA:16237"/>
        <dbReference type="Rhea" id="RHEA-COMP:10747"/>
        <dbReference type="Rhea" id="RHEA-COMP:10748"/>
        <dbReference type="ChEBI" id="CHEBI:83833"/>
        <dbReference type="ChEBI" id="CHEBI:83834"/>
        <dbReference type="EC" id="5.2.1.8"/>
    </reaction>
</comment>
<dbReference type="InterPro" id="IPR046357">
    <property type="entry name" value="PPIase_dom_sf"/>
</dbReference>
<dbReference type="InterPro" id="IPR050754">
    <property type="entry name" value="FKBP4/5/8-like"/>
</dbReference>
<keyword evidence="13 18" id="KW-0697">Rotamase</keyword>
<dbReference type="Gene3D" id="1.25.40.10">
    <property type="entry name" value="Tetratricopeptide repeat domain"/>
    <property type="match status" value="1"/>
</dbReference>
<dbReference type="FunFam" id="1.25.40.10:FF:000008">
    <property type="entry name" value="Peptidylprolyl isomerase"/>
    <property type="match status" value="1"/>
</dbReference>
<evidence type="ECO:0000256" key="9">
    <source>
        <dbReference type="ARBA" id="ARBA00022701"/>
    </source>
</evidence>
<feature type="domain" description="PPIase FKBP-type" evidence="20">
    <location>
        <begin position="278"/>
        <end position="361"/>
    </location>
</feature>
<dbReference type="PROSITE" id="PS50059">
    <property type="entry name" value="FKBP_PPIASE"/>
    <property type="match status" value="3"/>
</dbReference>
<dbReference type="PROSITE" id="PS50005">
    <property type="entry name" value="TPR"/>
    <property type="match status" value="1"/>
</dbReference>
<evidence type="ECO:0000313" key="21">
    <source>
        <dbReference type="EMBL" id="KAF5938081.1"/>
    </source>
</evidence>
<evidence type="ECO:0000256" key="13">
    <source>
        <dbReference type="ARBA" id="ARBA00023110"/>
    </source>
</evidence>
<dbReference type="GO" id="GO:0005874">
    <property type="term" value="C:microtubule"/>
    <property type="evidence" value="ECO:0007669"/>
    <property type="project" value="UniProtKB-KW"/>
</dbReference>
<evidence type="ECO:0000256" key="10">
    <source>
        <dbReference type="ARBA" id="ARBA00022737"/>
    </source>
</evidence>
<dbReference type="GO" id="GO:0003755">
    <property type="term" value="F:peptidyl-prolyl cis-trans isomerase activity"/>
    <property type="evidence" value="ECO:0007669"/>
    <property type="project" value="UniProtKB-KW"/>
</dbReference>
<keyword evidence="16 18" id="KW-0413">Isomerase</keyword>
<evidence type="ECO:0000256" key="11">
    <source>
        <dbReference type="ARBA" id="ARBA00022803"/>
    </source>
</evidence>
<dbReference type="AlphaFoldDB" id="A0A7J7GDS0"/>
<evidence type="ECO:0000256" key="17">
    <source>
        <dbReference type="ARBA" id="ARBA00023242"/>
    </source>
</evidence>
<keyword evidence="7" id="KW-0488">Methylation</keyword>
<reference evidence="21 22" key="2">
    <citation type="submission" date="2020-07" db="EMBL/GenBank/DDBJ databases">
        <title>Genome assembly of wild tea tree DASZ reveals pedigree and selection history of tea varieties.</title>
        <authorList>
            <person name="Zhang W."/>
        </authorList>
    </citation>
    <scope>NUCLEOTIDE SEQUENCE [LARGE SCALE GENOMIC DNA]</scope>
    <source>
        <strain evidence="22">cv. G240</strain>
        <tissue evidence="21">Leaf</tissue>
    </source>
</reference>
<feature type="domain" description="PPIase FKBP-type" evidence="20">
    <location>
        <begin position="163"/>
        <end position="250"/>
    </location>
</feature>
<evidence type="ECO:0000256" key="15">
    <source>
        <dbReference type="ARBA" id="ARBA00023212"/>
    </source>
</evidence>
<keyword evidence="9" id="KW-0493">Microtubule</keyword>
<evidence type="ECO:0000256" key="2">
    <source>
        <dbReference type="ARBA" id="ARBA00004123"/>
    </source>
</evidence>
<evidence type="ECO:0000256" key="16">
    <source>
        <dbReference type="ARBA" id="ARBA00023235"/>
    </source>
</evidence>
<dbReference type="Pfam" id="PF07719">
    <property type="entry name" value="TPR_2"/>
    <property type="match status" value="1"/>
</dbReference>
<dbReference type="GO" id="GO:0005829">
    <property type="term" value="C:cytosol"/>
    <property type="evidence" value="ECO:0007669"/>
    <property type="project" value="UniProtKB-SubCell"/>
</dbReference>
<accession>A0A7J7GDS0</accession>
<organism evidence="21 22">
    <name type="scientific">Camellia sinensis</name>
    <name type="common">Tea plant</name>
    <name type="synonym">Thea sinensis</name>
    <dbReference type="NCBI Taxonomy" id="4442"/>
    <lineage>
        <taxon>Eukaryota</taxon>
        <taxon>Viridiplantae</taxon>
        <taxon>Streptophyta</taxon>
        <taxon>Embryophyta</taxon>
        <taxon>Tracheophyta</taxon>
        <taxon>Spermatophyta</taxon>
        <taxon>Magnoliopsida</taxon>
        <taxon>eudicotyledons</taxon>
        <taxon>Gunneridae</taxon>
        <taxon>Pentapetalae</taxon>
        <taxon>asterids</taxon>
        <taxon>Ericales</taxon>
        <taxon>Theaceae</taxon>
        <taxon>Camellia</taxon>
    </lineage>
</organism>
<keyword evidence="22" id="KW-1185">Reference proteome</keyword>
<evidence type="ECO:0000256" key="12">
    <source>
        <dbReference type="ARBA" id="ARBA00022990"/>
    </source>
</evidence>
<dbReference type="InterPro" id="IPR019734">
    <property type="entry name" value="TPR_rpt"/>
</dbReference>
<feature type="domain" description="PPIase FKBP-type" evidence="20">
    <location>
        <begin position="47"/>
        <end position="135"/>
    </location>
</feature>
<evidence type="ECO:0000256" key="7">
    <source>
        <dbReference type="ARBA" id="ARBA00022481"/>
    </source>
</evidence>
<dbReference type="InterPro" id="IPR011990">
    <property type="entry name" value="TPR-like_helical_dom_sf"/>
</dbReference>
<comment type="caution">
    <text evidence="21">The sequence shown here is derived from an EMBL/GenBank/DDBJ whole genome shotgun (WGS) entry which is preliminary data.</text>
</comment>
<evidence type="ECO:0000256" key="3">
    <source>
        <dbReference type="ARBA" id="ARBA00004173"/>
    </source>
</evidence>
<dbReference type="PANTHER" id="PTHR46512:SF11">
    <property type="entry name" value="PEPTIDYLPROLYL ISOMERASE"/>
    <property type="match status" value="1"/>
</dbReference>
<keyword evidence="8" id="KW-0597">Phosphoprotein</keyword>
<evidence type="ECO:0000256" key="14">
    <source>
        <dbReference type="ARBA" id="ARBA00023128"/>
    </source>
</evidence>
<dbReference type="InterPro" id="IPR001179">
    <property type="entry name" value="PPIase_FKBP_dom"/>
</dbReference>
<evidence type="ECO:0000256" key="4">
    <source>
        <dbReference type="ARBA" id="ARBA00004245"/>
    </source>
</evidence>
<keyword evidence="12" id="KW-0007">Acetylation</keyword>
<keyword evidence="14" id="KW-0496">Mitochondrion</keyword>
<dbReference type="FunFam" id="3.10.50.40:FF:000006">
    <property type="entry name" value="Peptidyl-prolyl cis-trans isomerase"/>
    <property type="match status" value="1"/>
</dbReference>
<keyword evidence="17" id="KW-0539">Nucleus</keyword>
<dbReference type="SMART" id="SM00028">
    <property type="entry name" value="TPR"/>
    <property type="match status" value="2"/>
</dbReference>
<evidence type="ECO:0000256" key="18">
    <source>
        <dbReference type="PROSITE-ProRule" id="PRU00277"/>
    </source>
</evidence>
<dbReference type="Proteomes" id="UP000593564">
    <property type="component" value="Unassembled WGS sequence"/>
</dbReference>
<dbReference type="GO" id="GO:0005739">
    <property type="term" value="C:mitochondrion"/>
    <property type="evidence" value="ECO:0007669"/>
    <property type="project" value="UniProtKB-SubCell"/>
</dbReference>
<evidence type="ECO:0000313" key="22">
    <source>
        <dbReference type="Proteomes" id="UP000593564"/>
    </source>
</evidence>
<feature type="repeat" description="TPR" evidence="19">
    <location>
        <begin position="451"/>
        <end position="484"/>
    </location>
</feature>